<feature type="region of interest" description="Disordered" evidence="3">
    <location>
        <begin position="670"/>
        <end position="695"/>
    </location>
</feature>
<gene>
    <name evidence="5" type="ORF">CYMTET_45069</name>
</gene>
<dbReference type="InterPro" id="IPR007021">
    <property type="entry name" value="DUF659"/>
</dbReference>
<dbReference type="InterPro" id="IPR001841">
    <property type="entry name" value="Znf_RING"/>
</dbReference>
<keyword evidence="1" id="KW-0862">Zinc</keyword>
<evidence type="ECO:0000313" key="5">
    <source>
        <dbReference type="EMBL" id="KAK3245358.1"/>
    </source>
</evidence>
<feature type="coiled-coil region" evidence="2">
    <location>
        <begin position="1110"/>
        <end position="1137"/>
    </location>
</feature>
<evidence type="ECO:0000313" key="6">
    <source>
        <dbReference type="Proteomes" id="UP001190700"/>
    </source>
</evidence>
<evidence type="ECO:0000256" key="2">
    <source>
        <dbReference type="SAM" id="Coils"/>
    </source>
</evidence>
<proteinExistence type="predicted"/>
<reference evidence="5 6" key="1">
    <citation type="journal article" date="2015" name="Genome Biol. Evol.">
        <title>Comparative Genomics of a Bacterivorous Green Alga Reveals Evolutionary Causalities and Consequences of Phago-Mixotrophic Mode of Nutrition.</title>
        <authorList>
            <person name="Burns J.A."/>
            <person name="Paasch A."/>
            <person name="Narechania A."/>
            <person name="Kim E."/>
        </authorList>
    </citation>
    <scope>NUCLEOTIDE SEQUENCE [LARGE SCALE GENOMIC DNA]</scope>
    <source>
        <strain evidence="5 6">PLY_AMNH</strain>
    </source>
</reference>
<feature type="domain" description="RING-type" evidence="4">
    <location>
        <begin position="287"/>
        <end position="335"/>
    </location>
</feature>
<evidence type="ECO:0000256" key="3">
    <source>
        <dbReference type="SAM" id="MobiDB-lite"/>
    </source>
</evidence>
<protein>
    <recommendedName>
        <fullName evidence="4">RING-type domain-containing protein</fullName>
    </recommendedName>
</protein>
<name>A0AAE0C066_9CHLO</name>
<evidence type="ECO:0000256" key="1">
    <source>
        <dbReference type="PROSITE-ProRule" id="PRU00175"/>
    </source>
</evidence>
<keyword evidence="6" id="KW-1185">Reference proteome</keyword>
<dbReference type="EMBL" id="LGRX02030735">
    <property type="protein sequence ID" value="KAK3245358.1"/>
    <property type="molecule type" value="Genomic_DNA"/>
</dbReference>
<dbReference type="PROSITE" id="PS50089">
    <property type="entry name" value="ZF_RING_2"/>
    <property type="match status" value="1"/>
</dbReference>
<keyword evidence="2" id="KW-0175">Coiled coil</keyword>
<dbReference type="Proteomes" id="UP001190700">
    <property type="component" value="Unassembled WGS sequence"/>
</dbReference>
<dbReference type="SUPFAM" id="SSF53098">
    <property type="entry name" value="Ribonuclease H-like"/>
    <property type="match status" value="1"/>
</dbReference>
<dbReference type="GO" id="GO:0008270">
    <property type="term" value="F:zinc ion binding"/>
    <property type="evidence" value="ECO:0007669"/>
    <property type="project" value="UniProtKB-KW"/>
</dbReference>
<dbReference type="InterPro" id="IPR012337">
    <property type="entry name" value="RNaseH-like_sf"/>
</dbReference>
<dbReference type="AlphaFoldDB" id="A0AAE0C066"/>
<accession>A0AAE0C066</accession>
<sequence>MVLLRLSSNSDSSKWQEPLNQTVDIYVLQTLVVFAAGLAQASLIEFRREFYLANREAICTIAVVSHTLCLLRYRVIGGLFPEMDVRAEMAKGFLVPVAYSFGAYVRVQWLLPRLVLRQMVWPGINYWLSLSIRNFVRLFFCALVAPCAVAVLTDKLFLSQFRITWDRVKRRHIDEGKIMDRYLAASFPWRNASCFEILKIHVLLPCGHMRIALTSYFQNLSASYEDFIRAQCRLWFWYRLRSQLQAGSPQPHVSQEVTAANHSCATPSASHGAYQEDTTLDEFDRLCMVCFDREGICGQWHNFPHQNCSSRICNTCVETLAKQRKPLSLTCPFCRRVLSPPSHPHHPPFVEQDLEWKMVQLDLLGPVRWPYNDWCCWLHVCTFSEPGRSLHELAADLAAFVQEHEATFRSLCVDARLEYPELVERISSLKPIDDTVILLAACWFTDNFLVVMQPNQEQHLVIFTDLPTLEQADDAGQLPWGLNELSWMPLRGWLDSLDSASRQRALFARFEEGQRSNQGTFGDGHRLEVSRAISLTACLCADRLREQGAVPAVPGELVYCWCTSLGALQAIDACSSCSGYAEIHFPSYTIEVRRYPRLNDTSWKPVRCSGQPPMHSGVSKRLDETTEAFNVRKEEFTAAKKRCSHFIKEKNAEKEGERERSLMDAATSGFGLAGQRRPGRQPSIREGLDRTKQQQADDDIAKAMYATDIPFHALEHDLWKVAFKSVLAAGPGYVPPGRRALGGPILERIHQQVSEELVSQRIAVQKFGTTVVSDGATDENRRPILNLLNVSPRLVEFIKAANCEGKVKDKVFIARFITQFIWGLDDPRSVVQVLMDNATRGSWPLIEEECPWVVVGPCETHVGDLELEDQVKKIPFFKEAISHAHLLRKFVKNHSHVLAEFKNAAETMLTQPGPTRFATVHIGLSSLSRNLEAVSKALLSEHVVKYVRDNRNQRATPESPTLGALYQEAKDVSQNILFPLGLQLVLNCMDPVVKLLRFSDSDGPTASKMQYCKFQVQEKLKALTLTEAETPWEEGAHSWPDIQQELVAIHRHRWDYGYTILQGAGYLLDPEYVDMDQHEDIETMEAFRSFVSKTFHPPLPPAHDASAEVKAAFEAEYESLKVRCANAEVQLLQYKNKEGVFAREITWTNAKRVSAADFWALYGSEVPDLQVVAMRACAQSCAATASERGHKVMNAIECKKRNRDRLG</sequence>
<dbReference type="Pfam" id="PF04937">
    <property type="entry name" value="DUF659"/>
    <property type="match status" value="1"/>
</dbReference>
<keyword evidence="1" id="KW-0863">Zinc-finger</keyword>
<dbReference type="PANTHER" id="PTHR32166">
    <property type="entry name" value="OSJNBA0013A04.12 PROTEIN"/>
    <property type="match status" value="1"/>
</dbReference>
<organism evidence="5 6">
    <name type="scientific">Cymbomonas tetramitiformis</name>
    <dbReference type="NCBI Taxonomy" id="36881"/>
    <lineage>
        <taxon>Eukaryota</taxon>
        <taxon>Viridiplantae</taxon>
        <taxon>Chlorophyta</taxon>
        <taxon>Pyramimonadophyceae</taxon>
        <taxon>Pyramimonadales</taxon>
        <taxon>Pyramimonadaceae</taxon>
        <taxon>Cymbomonas</taxon>
    </lineage>
</organism>
<comment type="caution">
    <text evidence="5">The sequence shown here is derived from an EMBL/GenBank/DDBJ whole genome shotgun (WGS) entry which is preliminary data.</text>
</comment>
<dbReference type="SUPFAM" id="SSF57850">
    <property type="entry name" value="RING/U-box"/>
    <property type="match status" value="1"/>
</dbReference>
<keyword evidence="1" id="KW-0479">Metal-binding</keyword>
<evidence type="ECO:0000259" key="4">
    <source>
        <dbReference type="PROSITE" id="PS50089"/>
    </source>
</evidence>
<dbReference type="PANTHER" id="PTHR32166:SF123">
    <property type="entry name" value="BED-TYPE DOMAIN-CONTAINING PROTEIN"/>
    <property type="match status" value="1"/>
</dbReference>